<sequence>MGTPLIRSKALLLAGVLYTQESRYDEALRDLEAHLGGAVMETPPLPWDYSAYYRNEMGAPLYRKFVFFRELIEQDALAPIKLFTNRIEQKFTSEGRRSVNLDPGYLTPAKLVLASTKDFSHRIYLKDGIFAEVTLMYERGKFIPHKNTYRDYIDERFQRYFYLARNLLQILSSADTEQAQKK</sequence>
<dbReference type="Pfam" id="PF14385">
    <property type="entry name" value="DUF4416"/>
    <property type="match status" value="1"/>
</dbReference>
<dbReference type="Proteomes" id="UP000705867">
    <property type="component" value="Unassembled WGS sequence"/>
</dbReference>
<dbReference type="AlphaFoldDB" id="A0A953M3A4"/>
<gene>
    <name evidence="1" type="ORF">K8I29_18345</name>
</gene>
<name>A0A953M3A4_9BACT</name>
<reference evidence="1" key="2">
    <citation type="submission" date="2021-08" db="EMBL/GenBank/DDBJ databases">
        <authorList>
            <person name="Dalcin Martins P."/>
        </authorList>
    </citation>
    <scope>NUCLEOTIDE SEQUENCE</scope>
    <source>
        <strain evidence="1">MAG_39</strain>
    </source>
</reference>
<reference evidence="1" key="1">
    <citation type="journal article" date="2021" name="bioRxiv">
        <title>Unraveling nitrogen, sulfur and carbon metabolic pathways and microbial community transcriptional responses to substrate deprivation and toxicity stresses in a bioreactor mimicking anoxic brackish coastal sediment conditions.</title>
        <authorList>
            <person name="Martins P.D."/>
            <person name="Echeveste M.J."/>
            <person name="Arshad A."/>
            <person name="Kurth J."/>
            <person name="Ouboter H."/>
            <person name="Jetten M.S.M."/>
            <person name="Welte C.U."/>
        </authorList>
    </citation>
    <scope>NUCLEOTIDE SEQUENCE</scope>
    <source>
        <strain evidence="1">MAG_39</strain>
    </source>
</reference>
<proteinExistence type="predicted"/>
<organism evidence="1 2">
    <name type="scientific">Candidatus Nitrobium versatile</name>
    <dbReference type="NCBI Taxonomy" id="2884831"/>
    <lineage>
        <taxon>Bacteria</taxon>
        <taxon>Pseudomonadati</taxon>
        <taxon>Nitrospirota</taxon>
        <taxon>Nitrospiria</taxon>
        <taxon>Nitrospirales</taxon>
        <taxon>Nitrospiraceae</taxon>
        <taxon>Candidatus Nitrobium</taxon>
    </lineage>
</organism>
<comment type="caution">
    <text evidence="1">The sequence shown here is derived from an EMBL/GenBank/DDBJ whole genome shotgun (WGS) entry which is preliminary data.</text>
</comment>
<dbReference type="InterPro" id="IPR025529">
    <property type="entry name" value="DUF4416"/>
</dbReference>
<accession>A0A953M3A4</accession>
<evidence type="ECO:0000313" key="1">
    <source>
        <dbReference type="EMBL" id="MBZ0158161.1"/>
    </source>
</evidence>
<evidence type="ECO:0000313" key="2">
    <source>
        <dbReference type="Proteomes" id="UP000705867"/>
    </source>
</evidence>
<protein>
    <submittedName>
        <fullName evidence="1">DUF4416 family protein</fullName>
    </submittedName>
</protein>
<dbReference type="EMBL" id="JAIOIV010000136">
    <property type="protein sequence ID" value="MBZ0158161.1"/>
    <property type="molecule type" value="Genomic_DNA"/>
</dbReference>